<dbReference type="GO" id="GO:0003700">
    <property type="term" value="F:DNA-binding transcription factor activity"/>
    <property type="evidence" value="ECO:0007669"/>
    <property type="project" value="InterPro"/>
</dbReference>
<evidence type="ECO:0000259" key="5">
    <source>
        <dbReference type="Pfam" id="PF13377"/>
    </source>
</evidence>
<dbReference type="SUPFAM" id="SSF46785">
    <property type="entry name" value="Winged helix' DNA-binding domain"/>
    <property type="match status" value="1"/>
</dbReference>
<evidence type="ECO:0000259" key="4">
    <source>
        <dbReference type="Pfam" id="PF00392"/>
    </source>
</evidence>
<gene>
    <name evidence="6" type="ORF">BGE01nite_54140</name>
</gene>
<dbReference type="SUPFAM" id="SSF53822">
    <property type="entry name" value="Periplasmic binding protein-like I"/>
    <property type="match status" value="1"/>
</dbReference>
<organism evidence="6 7">
    <name type="scientific">Brevifollis gellanilyticus</name>
    <dbReference type="NCBI Taxonomy" id="748831"/>
    <lineage>
        <taxon>Bacteria</taxon>
        <taxon>Pseudomonadati</taxon>
        <taxon>Verrucomicrobiota</taxon>
        <taxon>Verrucomicrobiia</taxon>
        <taxon>Verrucomicrobiales</taxon>
        <taxon>Verrucomicrobiaceae</taxon>
    </lineage>
</organism>
<feature type="domain" description="Transcriptional regulator LacI/GalR-like sensor" evidence="5">
    <location>
        <begin position="178"/>
        <end position="333"/>
    </location>
</feature>
<dbReference type="InterPro" id="IPR000524">
    <property type="entry name" value="Tscrpt_reg_HTH_GntR"/>
</dbReference>
<keyword evidence="3" id="KW-0804">Transcription</keyword>
<comment type="caution">
    <text evidence="6">The sequence shown here is derived from an EMBL/GenBank/DDBJ whole genome shotgun (WGS) entry which is preliminary data.</text>
</comment>
<evidence type="ECO:0000256" key="1">
    <source>
        <dbReference type="ARBA" id="ARBA00023015"/>
    </source>
</evidence>
<keyword evidence="2" id="KW-0238">DNA-binding</keyword>
<dbReference type="Pfam" id="PF00392">
    <property type="entry name" value="GntR"/>
    <property type="match status" value="1"/>
</dbReference>
<accession>A0A512MHA9</accession>
<evidence type="ECO:0000256" key="2">
    <source>
        <dbReference type="ARBA" id="ARBA00023125"/>
    </source>
</evidence>
<dbReference type="Proteomes" id="UP000321577">
    <property type="component" value="Unassembled WGS sequence"/>
</dbReference>
<dbReference type="AlphaFoldDB" id="A0A512MHA9"/>
<proteinExistence type="predicted"/>
<name>A0A512MHA9_9BACT</name>
<evidence type="ECO:0000313" key="7">
    <source>
        <dbReference type="Proteomes" id="UP000321577"/>
    </source>
</evidence>
<dbReference type="GO" id="GO:0000976">
    <property type="term" value="F:transcription cis-regulatory region binding"/>
    <property type="evidence" value="ECO:0007669"/>
    <property type="project" value="TreeGrafter"/>
</dbReference>
<dbReference type="PRINTS" id="PR00035">
    <property type="entry name" value="HTHGNTR"/>
</dbReference>
<dbReference type="PANTHER" id="PTHR30146:SF155">
    <property type="entry name" value="ALANINE RACEMASE"/>
    <property type="match status" value="1"/>
</dbReference>
<protein>
    <submittedName>
        <fullName evidence="6">Uncharacterized protein</fullName>
    </submittedName>
</protein>
<feature type="domain" description="HTH gntR-type" evidence="4">
    <location>
        <begin position="9"/>
        <end position="46"/>
    </location>
</feature>
<dbReference type="InterPro" id="IPR046335">
    <property type="entry name" value="LacI/GalR-like_sensor"/>
</dbReference>
<dbReference type="Pfam" id="PF13377">
    <property type="entry name" value="Peripla_BP_3"/>
    <property type="match status" value="1"/>
</dbReference>
<dbReference type="Gene3D" id="1.10.10.10">
    <property type="entry name" value="Winged helix-like DNA-binding domain superfamily/Winged helix DNA-binding domain"/>
    <property type="match status" value="1"/>
</dbReference>
<dbReference type="InterPro" id="IPR036388">
    <property type="entry name" value="WH-like_DNA-bd_sf"/>
</dbReference>
<keyword evidence="7" id="KW-1185">Reference proteome</keyword>
<reference evidence="6 7" key="1">
    <citation type="submission" date="2019-07" db="EMBL/GenBank/DDBJ databases">
        <title>Whole genome shotgun sequence of Brevifollis gellanilyticus NBRC 108608.</title>
        <authorList>
            <person name="Hosoyama A."/>
            <person name="Uohara A."/>
            <person name="Ohji S."/>
            <person name="Ichikawa N."/>
        </authorList>
    </citation>
    <scope>NUCLEOTIDE SEQUENCE [LARGE SCALE GENOMIC DNA]</scope>
    <source>
        <strain evidence="6 7">NBRC 108608</strain>
    </source>
</reference>
<evidence type="ECO:0000313" key="6">
    <source>
        <dbReference type="EMBL" id="GEP46123.1"/>
    </source>
</evidence>
<dbReference type="EMBL" id="BKAG01000072">
    <property type="protein sequence ID" value="GEP46123.1"/>
    <property type="molecule type" value="Genomic_DNA"/>
</dbReference>
<sequence length="334" mass="36854">MLAGHWQGHLPGERELCAKLQVSRHTVRAALDELRRDGLLEVSDRQRRKIKLSKSVLKKAAPSRVIAIITPRPLLQMSAASLVMVDELRDQLSRAGFSLEVHVSTACFTKRPERALESLTTRAPAAAWLLFGSLEPVQNWFLRRRLPCLVLGSSLAGVELPSVDADYRATCRHAGAVLRRLKHRSIAFIRTEGDYGGELESESGLHEALQGEGAPVLHILRHNGTAAHVRALLDKVMQGPNPPTACLVARPSHVLTVMMHLMRQGVRIPQDMAVIARDDDVFLQHTVPAVTRYAAGHAQFARAVSRAVRQIVETGTLPPKAIRLMPEFVKGETL</sequence>
<dbReference type="Gene3D" id="3.40.50.2300">
    <property type="match status" value="2"/>
</dbReference>
<keyword evidence="1" id="KW-0805">Transcription regulation</keyword>
<evidence type="ECO:0000256" key="3">
    <source>
        <dbReference type="ARBA" id="ARBA00023163"/>
    </source>
</evidence>
<dbReference type="InterPro" id="IPR028082">
    <property type="entry name" value="Peripla_BP_I"/>
</dbReference>
<dbReference type="PANTHER" id="PTHR30146">
    <property type="entry name" value="LACI-RELATED TRANSCRIPTIONAL REPRESSOR"/>
    <property type="match status" value="1"/>
</dbReference>
<dbReference type="InterPro" id="IPR036390">
    <property type="entry name" value="WH_DNA-bd_sf"/>
</dbReference>